<comment type="similarity">
    <text evidence="2">Belongs to the transposase 11 family.</text>
</comment>
<evidence type="ECO:0000256" key="4">
    <source>
        <dbReference type="ARBA" id="ARBA00023125"/>
    </source>
</evidence>
<dbReference type="Proteomes" id="UP000225320">
    <property type="component" value="Unassembled WGS sequence"/>
</dbReference>
<dbReference type="PANTHER" id="PTHR33258:SF1">
    <property type="entry name" value="TRANSPOSASE INSL FOR INSERTION SEQUENCE ELEMENT IS186A-RELATED"/>
    <property type="match status" value="1"/>
</dbReference>
<protein>
    <submittedName>
        <fullName evidence="7">IS4 family transposase</fullName>
    </submittedName>
</protein>
<dbReference type="GO" id="GO:0006313">
    <property type="term" value="P:DNA transposition"/>
    <property type="evidence" value="ECO:0007669"/>
    <property type="project" value="InterPro"/>
</dbReference>
<proteinExistence type="inferred from homology"/>
<dbReference type="NCBIfam" id="NF033592">
    <property type="entry name" value="transpos_IS4_1"/>
    <property type="match status" value="1"/>
</dbReference>
<dbReference type="AlphaFoldDB" id="A0A2B6PBN9"/>
<dbReference type="GO" id="GO:0004803">
    <property type="term" value="F:transposase activity"/>
    <property type="evidence" value="ECO:0007669"/>
    <property type="project" value="InterPro"/>
</dbReference>
<keyword evidence="4" id="KW-0238">DNA-binding</keyword>
<accession>A0A2B6PBN9</accession>
<dbReference type="EMBL" id="NVOI01000231">
    <property type="protein sequence ID" value="PGG78065.1"/>
    <property type="molecule type" value="Genomic_DNA"/>
</dbReference>
<dbReference type="SUPFAM" id="SSF53098">
    <property type="entry name" value="Ribonuclease H-like"/>
    <property type="match status" value="1"/>
</dbReference>
<evidence type="ECO:0000256" key="3">
    <source>
        <dbReference type="ARBA" id="ARBA00022578"/>
    </source>
</evidence>
<evidence type="ECO:0000313" key="8">
    <source>
        <dbReference type="Proteomes" id="UP000225320"/>
    </source>
</evidence>
<feature type="non-terminal residue" evidence="7">
    <location>
        <position position="1"/>
    </location>
</feature>
<evidence type="ECO:0000256" key="1">
    <source>
        <dbReference type="ARBA" id="ARBA00002286"/>
    </source>
</evidence>
<evidence type="ECO:0000256" key="5">
    <source>
        <dbReference type="ARBA" id="ARBA00023172"/>
    </source>
</evidence>
<dbReference type="InterPro" id="IPR047952">
    <property type="entry name" value="Transpos_IS4"/>
</dbReference>
<evidence type="ECO:0000259" key="6">
    <source>
        <dbReference type="Pfam" id="PF01609"/>
    </source>
</evidence>
<keyword evidence="5" id="KW-0233">DNA recombination</keyword>
<organism evidence="7 8">
    <name type="scientific">Bacillus toyonensis</name>
    <dbReference type="NCBI Taxonomy" id="155322"/>
    <lineage>
        <taxon>Bacteria</taxon>
        <taxon>Bacillati</taxon>
        <taxon>Bacillota</taxon>
        <taxon>Bacilli</taxon>
        <taxon>Bacillales</taxon>
        <taxon>Bacillaceae</taxon>
        <taxon>Bacillus</taxon>
        <taxon>Bacillus cereus group</taxon>
    </lineage>
</organism>
<feature type="non-terminal residue" evidence="7">
    <location>
        <position position="261"/>
    </location>
</feature>
<evidence type="ECO:0000313" key="7">
    <source>
        <dbReference type="EMBL" id="PGG78065.1"/>
    </source>
</evidence>
<name>A0A2B6PBN9_9BACI</name>
<evidence type="ECO:0000256" key="2">
    <source>
        <dbReference type="ARBA" id="ARBA00010075"/>
    </source>
</evidence>
<sequence length="261" mass="30398">FNSDSVTFFRTVFTTLLQAKIGGLSKISHALSAHFERILILDSTTFQVPDRFASTYPGAGGCSHRAGAKIQLEYDLLSGEFSDVKIEPGKRSDQAYGATRTDMAQKNELYIRDLGYFRLQDFKSIQDRQGYYLSRLKLPTKIYRKEFETVVFKTKPAQLRPVYIQIHLEEIMNQLQPGQVYELHDVYVGSKDKLPTRIVVYKCTEEQKQKRLRDRAIREKKKGITYTERTKLLQGITVYMTNIPTEWVPKEKIYVLYSLRW</sequence>
<gene>
    <name evidence="7" type="ORF">CON73_32295</name>
</gene>
<dbReference type="RefSeq" id="WP_141521223.1">
    <property type="nucleotide sequence ID" value="NZ_NUCI01000370.1"/>
</dbReference>
<dbReference type="GO" id="GO:0003677">
    <property type="term" value="F:DNA binding"/>
    <property type="evidence" value="ECO:0007669"/>
    <property type="project" value="UniProtKB-KW"/>
</dbReference>
<reference evidence="7 8" key="1">
    <citation type="submission" date="2017-09" db="EMBL/GenBank/DDBJ databases">
        <title>Large-scale bioinformatics analysis of Bacillus genomes uncovers conserved roles of natural products in bacterial physiology.</title>
        <authorList>
            <consortium name="Agbiome Team Llc"/>
            <person name="Bleich R.M."/>
            <person name="Grubbs K.J."/>
            <person name="Santa Maria K.C."/>
            <person name="Allen S.E."/>
            <person name="Farag S."/>
            <person name="Shank E.A."/>
            <person name="Bowers A."/>
        </authorList>
    </citation>
    <scope>NUCLEOTIDE SEQUENCE [LARGE SCALE GENOMIC DNA]</scope>
    <source>
        <strain evidence="7 8">AFS094862</strain>
    </source>
</reference>
<comment type="caution">
    <text evidence="7">The sequence shown here is derived from an EMBL/GenBank/DDBJ whole genome shotgun (WGS) entry which is preliminary data.</text>
</comment>
<dbReference type="PANTHER" id="PTHR33258">
    <property type="entry name" value="TRANSPOSASE INSL FOR INSERTION SEQUENCE ELEMENT IS186A-RELATED"/>
    <property type="match status" value="1"/>
</dbReference>
<comment type="function">
    <text evidence="1">Involved in the transposition of the insertion sequence.</text>
</comment>
<dbReference type="InterPro" id="IPR002559">
    <property type="entry name" value="Transposase_11"/>
</dbReference>
<keyword evidence="3" id="KW-0815">Transposition</keyword>
<feature type="domain" description="Transposase IS4-like" evidence="6">
    <location>
        <begin position="34"/>
        <end position="261"/>
    </location>
</feature>
<dbReference type="InterPro" id="IPR012337">
    <property type="entry name" value="RNaseH-like_sf"/>
</dbReference>
<dbReference type="Pfam" id="PF01609">
    <property type="entry name" value="DDE_Tnp_1"/>
    <property type="match status" value="1"/>
</dbReference>